<dbReference type="Proteomes" id="UP000315751">
    <property type="component" value="Unassembled WGS sequence"/>
</dbReference>
<gene>
    <name evidence="2" type="ORF">FBZ90_108213</name>
</gene>
<protein>
    <submittedName>
        <fullName evidence="2">Cobalamin synthesis G-like protein</fullName>
    </submittedName>
</protein>
<evidence type="ECO:0000313" key="2">
    <source>
        <dbReference type="EMBL" id="TWB41189.1"/>
    </source>
</evidence>
<dbReference type="Pfam" id="PF01890">
    <property type="entry name" value="CbiG_C"/>
    <property type="match status" value="1"/>
</dbReference>
<sequence length="141" mass="14267">MTALPTPRLPAPWAIGIGCRRDVGVAEIQDLLAQAFKHLGWTAPPEGLMLCTLAGKATEPALVQAADRLKVPLAGLDPIALQTVTTLTPSAAPGYGLPPVAEAAALVACGAPGNPRAHLVLPRIQGPASTCAVACSEGILP</sequence>
<comment type="caution">
    <text evidence="2">The sequence shown here is derived from an EMBL/GenBank/DDBJ whole genome shotgun (WGS) entry which is preliminary data.</text>
</comment>
<dbReference type="GO" id="GO:0009236">
    <property type="term" value="P:cobalamin biosynthetic process"/>
    <property type="evidence" value="ECO:0007669"/>
    <property type="project" value="InterPro"/>
</dbReference>
<reference evidence="2 3" key="1">
    <citation type="submission" date="2019-06" db="EMBL/GenBank/DDBJ databases">
        <title>Genomic Encyclopedia of Type Strains, Phase IV (KMG-V): Genome sequencing to study the core and pangenomes of soil and plant-associated prokaryotes.</title>
        <authorList>
            <person name="Whitman W."/>
        </authorList>
    </citation>
    <scope>NUCLEOTIDE SEQUENCE [LARGE SCALE GENOMIC DNA]</scope>
    <source>
        <strain evidence="2 3">BR 11622</strain>
    </source>
</reference>
<keyword evidence="3" id="KW-1185">Reference proteome</keyword>
<dbReference type="EMBL" id="VITR01000008">
    <property type="protein sequence ID" value="TWB41189.1"/>
    <property type="molecule type" value="Genomic_DNA"/>
</dbReference>
<dbReference type="InterPro" id="IPR002750">
    <property type="entry name" value="CobE/GbiG_C"/>
</dbReference>
<dbReference type="InterPro" id="IPR036518">
    <property type="entry name" value="CobE/GbiG_C_sf"/>
</dbReference>
<accession>A0A560H5V4</accession>
<dbReference type="Gene3D" id="3.30.420.180">
    <property type="entry name" value="CobE/GbiG C-terminal domain"/>
    <property type="match status" value="1"/>
</dbReference>
<name>A0A560H5V4_9PROT</name>
<evidence type="ECO:0000259" key="1">
    <source>
        <dbReference type="Pfam" id="PF01890"/>
    </source>
</evidence>
<evidence type="ECO:0000313" key="3">
    <source>
        <dbReference type="Proteomes" id="UP000315751"/>
    </source>
</evidence>
<feature type="domain" description="CobE/GbiG C-terminal" evidence="1">
    <location>
        <begin position="14"/>
        <end position="134"/>
    </location>
</feature>
<dbReference type="SUPFAM" id="SSF159664">
    <property type="entry name" value="CobE/GbiG C-terminal domain-like"/>
    <property type="match status" value="1"/>
</dbReference>
<proteinExistence type="predicted"/>
<organism evidence="2 3">
    <name type="scientific">Nitrospirillum amazonense</name>
    <dbReference type="NCBI Taxonomy" id="28077"/>
    <lineage>
        <taxon>Bacteria</taxon>
        <taxon>Pseudomonadati</taxon>
        <taxon>Pseudomonadota</taxon>
        <taxon>Alphaproteobacteria</taxon>
        <taxon>Rhodospirillales</taxon>
        <taxon>Azospirillaceae</taxon>
        <taxon>Nitrospirillum</taxon>
    </lineage>
</organism>
<dbReference type="RefSeq" id="WP_186455832.1">
    <property type="nucleotide sequence ID" value="NZ_VITR01000008.1"/>
</dbReference>
<dbReference type="AlphaFoldDB" id="A0A560H5V4"/>